<evidence type="ECO:0000313" key="3">
    <source>
        <dbReference type="Proteomes" id="UP000343335"/>
    </source>
</evidence>
<feature type="compositionally biased region" description="Low complexity" evidence="1">
    <location>
        <begin position="18"/>
        <end position="34"/>
    </location>
</feature>
<dbReference type="InterPro" id="IPR035074">
    <property type="entry name" value="EspA/CesA-like"/>
</dbReference>
<organism evidence="2 3">
    <name type="scientific">Pandoraea commovens</name>
    <dbReference type="NCBI Taxonomy" id="2508289"/>
    <lineage>
        <taxon>Bacteria</taxon>
        <taxon>Pseudomonadati</taxon>
        <taxon>Pseudomonadota</taxon>
        <taxon>Betaproteobacteria</taxon>
        <taxon>Burkholderiales</taxon>
        <taxon>Burkholderiaceae</taxon>
        <taxon>Pandoraea</taxon>
    </lineage>
</organism>
<accession>A0A5E4TAR8</accession>
<proteinExistence type="predicted"/>
<dbReference type="AlphaFoldDB" id="A0A5E4TAR8"/>
<dbReference type="EMBL" id="CABPSA010000002">
    <property type="protein sequence ID" value="VVD85316.1"/>
    <property type="molecule type" value="Genomic_DNA"/>
</dbReference>
<name>A0A5E4TAR8_9BURK</name>
<dbReference type="OrthoDB" id="8942566at2"/>
<dbReference type="Proteomes" id="UP000343335">
    <property type="component" value="Unassembled WGS sequence"/>
</dbReference>
<reference evidence="2 3" key="1">
    <citation type="submission" date="2019-08" db="EMBL/GenBank/DDBJ databases">
        <authorList>
            <person name="Peeters C."/>
        </authorList>
    </citation>
    <scope>NUCLEOTIDE SEQUENCE [LARGE SCALE GENOMIC DNA]</scope>
    <source>
        <strain evidence="2 3">LMG 31010</strain>
    </source>
</reference>
<feature type="region of interest" description="Disordered" evidence="1">
    <location>
        <begin position="1"/>
        <end position="36"/>
    </location>
</feature>
<sequence length="181" mass="19527">MIYRTIDMPSTHHAPRLGGAFAQGASSASQSRAGDNPLLSTMQRASEQMDGLQVRVDEWLGKARARSANARDARNWLTSIDEMQRRLRAGESTVTLPDGLREFVVRNALMSTSPASGALGTAALASLRASVQSMASGASESTTVEQIELKQFLSRYENALTLSNAVIVKLRDIMSKITSSL</sequence>
<dbReference type="RefSeq" id="WP_150663580.1">
    <property type="nucleotide sequence ID" value="NZ_CABPSA010000002.1"/>
</dbReference>
<evidence type="ECO:0000313" key="2">
    <source>
        <dbReference type="EMBL" id="VVD85316.1"/>
    </source>
</evidence>
<dbReference type="SUPFAM" id="SSF116927">
    <property type="entry name" value="EspA/CesA-like"/>
    <property type="match status" value="1"/>
</dbReference>
<gene>
    <name evidence="2" type="ORF">PCO31010_01341</name>
</gene>
<protein>
    <submittedName>
        <fullName evidence="2">Uncharacterized protein</fullName>
    </submittedName>
</protein>
<evidence type="ECO:0000256" key="1">
    <source>
        <dbReference type="SAM" id="MobiDB-lite"/>
    </source>
</evidence>